<evidence type="ECO:0000313" key="11">
    <source>
        <dbReference type="Proteomes" id="UP000016933"/>
    </source>
</evidence>
<dbReference type="GO" id="GO:0045944">
    <property type="term" value="P:positive regulation of transcription by RNA polymerase II"/>
    <property type="evidence" value="ECO:0007669"/>
    <property type="project" value="TreeGrafter"/>
</dbReference>
<dbReference type="GO" id="GO:0005634">
    <property type="term" value="C:nucleus"/>
    <property type="evidence" value="ECO:0007669"/>
    <property type="project" value="UniProtKB-SubCell"/>
</dbReference>
<dbReference type="PANTHER" id="PTHR47540">
    <property type="entry name" value="THIAMINE REPRESSIBLE GENES REGULATORY PROTEIN THI5"/>
    <property type="match status" value="1"/>
</dbReference>
<dbReference type="GO" id="GO:0043565">
    <property type="term" value="F:sequence-specific DNA binding"/>
    <property type="evidence" value="ECO:0007669"/>
    <property type="project" value="TreeGrafter"/>
</dbReference>
<gene>
    <name evidence="10" type="ORF">DOTSEDRAFT_84380</name>
</gene>
<dbReference type="Gene3D" id="4.10.240.10">
    <property type="entry name" value="Zn(2)-C6 fungal-type DNA-binding domain"/>
    <property type="match status" value="1"/>
</dbReference>
<dbReference type="eggNOG" id="ENOG502SMHU">
    <property type="taxonomic scope" value="Eukaryota"/>
</dbReference>
<evidence type="ECO:0000256" key="3">
    <source>
        <dbReference type="ARBA" id="ARBA00023015"/>
    </source>
</evidence>
<dbReference type="PROSITE" id="PS00463">
    <property type="entry name" value="ZN2_CY6_FUNGAL_1"/>
    <property type="match status" value="1"/>
</dbReference>
<keyword evidence="6" id="KW-0539">Nucleus</keyword>
<feature type="region of interest" description="Disordered" evidence="7">
    <location>
        <begin position="1"/>
        <end position="51"/>
    </location>
</feature>
<sequence>MSASASAMATHASSLKHSMSHESPQTQQPGAPSDVTLGSPERSEKRRKVTRACDSCKGRKRRCNGQLPCQSCQNNGVNCTYLASYTRGRLHQPSPAAHTATHPGANNAFISPTQQEVFCNVSLLVAKGDETGARTSRATSPEGGSMTFAGQYLGPTSPYTFLRRAWRRFEKDGIQSNLTGNTTEEVNQSEPIWAFGDRQNRQMTSMLLTQYFDLAMPTYRFLHKQTIARWLEELQHEQPNGVNLLPARKAIVLMVLATARLFNVGEDKEILDPDENSRRESEHLFRMAQDRLRAERGRPRLESVQARLCQCLFMLHTSRPNQAWYHFGTTIQLVMALGLHRATAGTASQSQHCIIRECRKRAFWAASTLDTYLSVVLGRPPLIHLDDVDQRLPEAIEDEDLTSAGVVTEQSIGDSIVKASILHAQIARIVKKAAREQYSVQRKNSAQKLATANKLNNETAAWHASLPVVLSGQIHPSSLIPIFRRQITVLQLAHAHARMLINRPSLLLDTDQTALKELQVEMCVSAAKSTLDAVLAAGLGKHIFQAFWYTQFVSFSALSILYIWLIQRRHGRLPPLAAIEDDKLLEFADTVQRYLKEATQANAPSLRYSIVLEELQQEVQRPRSNSASTIDNSSEKSDFARAAESYEAHSADPLLIPMETFVRDFPLDPDLWLSLDAFPFSDFGQIE</sequence>
<evidence type="ECO:0000256" key="7">
    <source>
        <dbReference type="SAM" id="MobiDB-lite"/>
    </source>
</evidence>
<dbReference type="Proteomes" id="UP000016933">
    <property type="component" value="Unassembled WGS sequence"/>
</dbReference>
<dbReference type="CDD" id="cd00067">
    <property type="entry name" value="GAL4"/>
    <property type="match status" value="1"/>
</dbReference>
<evidence type="ECO:0000256" key="5">
    <source>
        <dbReference type="ARBA" id="ARBA00023163"/>
    </source>
</evidence>
<keyword evidence="8" id="KW-0472">Membrane</keyword>
<name>N1PZA0_DOTSN</name>
<dbReference type="GO" id="GO:0008270">
    <property type="term" value="F:zinc ion binding"/>
    <property type="evidence" value="ECO:0007669"/>
    <property type="project" value="InterPro"/>
</dbReference>
<keyword evidence="3" id="KW-0805">Transcription regulation</keyword>
<dbReference type="PANTHER" id="PTHR47540:SF3">
    <property type="entry name" value="ZN(II)2CYS6 TRANSCRIPTION FACTOR (EUROFUNG)"/>
    <property type="match status" value="1"/>
</dbReference>
<comment type="subcellular location">
    <subcellularLocation>
        <location evidence="1">Nucleus</location>
    </subcellularLocation>
</comment>
<dbReference type="GO" id="GO:0000981">
    <property type="term" value="F:DNA-binding transcription factor activity, RNA polymerase II-specific"/>
    <property type="evidence" value="ECO:0007669"/>
    <property type="project" value="InterPro"/>
</dbReference>
<evidence type="ECO:0000256" key="8">
    <source>
        <dbReference type="SAM" id="Phobius"/>
    </source>
</evidence>
<keyword evidence="5" id="KW-0804">Transcription</keyword>
<feature type="transmembrane region" description="Helical" evidence="8">
    <location>
        <begin position="546"/>
        <end position="565"/>
    </location>
</feature>
<evidence type="ECO:0000256" key="2">
    <source>
        <dbReference type="ARBA" id="ARBA00022723"/>
    </source>
</evidence>
<feature type="compositionally biased region" description="Low complexity" evidence="7">
    <location>
        <begin position="1"/>
        <end position="13"/>
    </location>
</feature>
<reference evidence="10 11" key="2">
    <citation type="journal article" date="2012" name="PLoS Pathog.">
        <title>Diverse lifestyles and strategies of plant pathogenesis encoded in the genomes of eighteen Dothideomycetes fungi.</title>
        <authorList>
            <person name="Ohm R.A."/>
            <person name="Feau N."/>
            <person name="Henrissat B."/>
            <person name="Schoch C.L."/>
            <person name="Horwitz B.A."/>
            <person name="Barry K.W."/>
            <person name="Condon B.J."/>
            <person name="Copeland A.C."/>
            <person name="Dhillon B."/>
            <person name="Glaser F."/>
            <person name="Hesse C.N."/>
            <person name="Kosti I."/>
            <person name="LaButti K."/>
            <person name="Lindquist E.A."/>
            <person name="Lucas S."/>
            <person name="Salamov A.A."/>
            <person name="Bradshaw R.E."/>
            <person name="Ciuffetti L."/>
            <person name="Hamelin R.C."/>
            <person name="Kema G.H.J."/>
            <person name="Lawrence C."/>
            <person name="Scott J.A."/>
            <person name="Spatafora J.W."/>
            <person name="Turgeon B.G."/>
            <person name="de Wit P.J.G.M."/>
            <person name="Zhong S."/>
            <person name="Goodwin S.B."/>
            <person name="Grigoriev I.V."/>
        </authorList>
    </citation>
    <scope>NUCLEOTIDE SEQUENCE [LARGE SCALE GENOMIC DNA]</scope>
    <source>
        <strain evidence="11">NZE10 / CBS 128990</strain>
    </source>
</reference>
<keyword evidence="2" id="KW-0479">Metal-binding</keyword>
<dbReference type="GO" id="GO:0006351">
    <property type="term" value="P:DNA-templated transcription"/>
    <property type="evidence" value="ECO:0007669"/>
    <property type="project" value="InterPro"/>
</dbReference>
<dbReference type="STRING" id="675120.N1PZA0"/>
<dbReference type="OMA" id="RRYFEFA"/>
<dbReference type="AlphaFoldDB" id="N1PZA0"/>
<keyword evidence="11" id="KW-1185">Reference proteome</keyword>
<dbReference type="CDD" id="cd12148">
    <property type="entry name" value="fungal_TF_MHR"/>
    <property type="match status" value="1"/>
</dbReference>
<dbReference type="SUPFAM" id="SSF57701">
    <property type="entry name" value="Zn2/Cys6 DNA-binding domain"/>
    <property type="match status" value="1"/>
</dbReference>
<dbReference type="InterPro" id="IPR001138">
    <property type="entry name" value="Zn2Cys6_DnaBD"/>
</dbReference>
<dbReference type="Pfam" id="PF04082">
    <property type="entry name" value="Fungal_trans"/>
    <property type="match status" value="1"/>
</dbReference>
<keyword evidence="8" id="KW-0812">Transmembrane</keyword>
<dbReference type="Pfam" id="PF00172">
    <property type="entry name" value="Zn_clus"/>
    <property type="match status" value="1"/>
</dbReference>
<reference evidence="11" key="1">
    <citation type="journal article" date="2012" name="PLoS Genet.">
        <title>The genomes of the fungal plant pathogens Cladosporium fulvum and Dothistroma septosporum reveal adaptation to different hosts and lifestyles but also signatures of common ancestry.</title>
        <authorList>
            <person name="de Wit P.J.G.M."/>
            <person name="van der Burgt A."/>
            <person name="Oekmen B."/>
            <person name="Stergiopoulos I."/>
            <person name="Abd-Elsalam K.A."/>
            <person name="Aerts A.L."/>
            <person name="Bahkali A.H."/>
            <person name="Beenen H.G."/>
            <person name="Chettri P."/>
            <person name="Cox M.P."/>
            <person name="Datema E."/>
            <person name="de Vries R.P."/>
            <person name="Dhillon B."/>
            <person name="Ganley A.R."/>
            <person name="Griffiths S.A."/>
            <person name="Guo Y."/>
            <person name="Hamelin R.C."/>
            <person name="Henrissat B."/>
            <person name="Kabir M.S."/>
            <person name="Jashni M.K."/>
            <person name="Kema G."/>
            <person name="Klaubauf S."/>
            <person name="Lapidus A."/>
            <person name="Levasseur A."/>
            <person name="Lindquist E."/>
            <person name="Mehrabi R."/>
            <person name="Ohm R.A."/>
            <person name="Owen T.J."/>
            <person name="Salamov A."/>
            <person name="Schwelm A."/>
            <person name="Schijlen E."/>
            <person name="Sun H."/>
            <person name="van den Burg H.A."/>
            <person name="van Ham R.C.H.J."/>
            <person name="Zhang S."/>
            <person name="Goodwin S.B."/>
            <person name="Grigoriev I.V."/>
            <person name="Collemare J."/>
            <person name="Bradshaw R.E."/>
        </authorList>
    </citation>
    <scope>NUCLEOTIDE SEQUENCE [LARGE SCALE GENOMIC DNA]</scope>
    <source>
        <strain evidence="11">NZE10 / CBS 128990</strain>
    </source>
</reference>
<dbReference type="EMBL" id="KB446535">
    <property type="protein sequence ID" value="EME48856.1"/>
    <property type="molecule type" value="Genomic_DNA"/>
</dbReference>
<organism evidence="10 11">
    <name type="scientific">Dothistroma septosporum (strain NZE10 / CBS 128990)</name>
    <name type="common">Red band needle blight fungus</name>
    <name type="synonym">Mycosphaerella pini</name>
    <dbReference type="NCBI Taxonomy" id="675120"/>
    <lineage>
        <taxon>Eukaryota</taxon>
        <taxon>Fungi</taxon>
        <taxon>Dikarya</taxon>
        <taxon>Ascomycota</taxon>
        <taxon>Pezizomycotina</taxon>
        <taxon>Dothideomycetes</taxon>
        <taxon>Dothideomycetidae</taxon>
        <taxon>Mycosphaerellales</taxon>
        <taxon>Mycosphaerellaceae</taxon>
        <taxon>Dothistroma</taxon>
    </lineage>
</organism>
<feature type="domain" description="Zn(2)-C6 fungal-type" evidence="9">
    <location>
        <begin position="52"/>
        <end position="81"/>
    </location>
</feature>
<evidence type="ECO:0000259" key="9">
    <source>
        <dbReference type="PROSITE" id="PS50048"/>
    </source>
</evidence>
<evidence type="ECO:0000313" key="10">
    <source>
        <dbReference type="EMBL" id="EME48856.1"/>
    </source>
</evidence>
<evidence type="ECO:0000256" key="6">
    <source>
        <dbReference type="ARBA" id="ARBA00023242"/>
    </source>
</evidence>
<dbReference type="InterPro" id="IPR036864">
    <property type="entry name" value="Zn2-C6_fun-type_DNA-bd_sf"/>
</dbReference>
<feature type="compositionally biased region" description="Polar residues" evidence="7">
    <location>
        <begin position="15"/>
        <end position="30"/>
    </location>
</feature>
<keyword evidence="4" id="KW-0238">DNA-binding</keyword>
<protein>
    <recommendedName>
        <fullName evidence="9">Zn(2)-C6 fungal-type domain-containing protein</fullName>
    </recommendedName>
</protein>
<dbReference type="InterPro" id="IPR007219">
    <property type="entry name" value="XnlR_reg_dom"/>
</dbReference>
<evidence type="ECO:0000256" key="1">
    <source>
        <dbReference type="ARBA" id="ARBA00004123"/>
    </source>
</evidence>
<accession>N1PZA0</accession>
<evidence type="ECO:0000256" key="4">
    <source>
        <dbReference type="ARBA" id="ARBA00023125"/>
    </source>
</evidence>
<dbReference type="PROSITE" id="PS50048">
    <property type="entry name" value="ZN2_CY6_FUNGAL_2"/>
    <property type="match status" value="1"/>
</dbReference>
<proteinExistence type="predicted"/>
<keyword evidence="8" id="KW-1133">Transmembrane helix</keyword>
<dbReference type="SMART" id="SM00906">
    <property type="entry name" value="Fungal_trans"/>
    <property type="match status" value="1"/>
</dbReference>
<dbReference type="InterPro" id="IPR051711">
    <property type="entry name" value="Stress_Response_Reg"/>
</dbReference>
<dbReference type="SMART" id="SM00066">
    <property type="entry name" value="GAL4"/>
    <property type="match status" value="1"/>
</dbReference>
<dbReference type="HOGENOM" id="CLU_009239_1_0_1"/>